<protein>
    <submittedName>
        <fullName evidence="1">Uncharacterized protein</fullName>
    </submittedName>
</protein>
<sequence length="148" mass="15880">MNIQCIEDSYGINAINAIQNRERYVPTFTFGHTLHDIPLKDFTAHLHNLACPSGPEQSFRILCAAIIEFKLRVRSQRWCLVVGFVLARPKLGVAVAAKNFRSLGTVGIECALSGKGQNGKPLSAGTKLGSGGAVAQTVGYGKLVPSNK</sequence>
<keyword evidence="2" id="KW-1185">Reference proteome</keyword>
<evidence type="ECO:0000313" key="1">
    <source>
        <dbReference type="EMBL" id="KAJ7739878.1"/>
    </source>
</evidence>
<dbReference type="Proteomes" id="UP001215598">
    <property type="component" value="Unassembled WGS sequence"/>
</dbReference>
<accession>A0AAD7IC95</accession>
<organism evidence="1 2">
    <name type="scientific">Mycena metata</name>
    <dbReference type="NCBI Taxonomy" id="1033252"/>
    <lineage>
        <taxon>Eukaryota</taxon>
        <taxon>Fungi</taxon>
        <taxon>Dikarya</taxon>
        <taxon>Basidiomycota</taxon>
        <taxon>Agaricomycotina</taxon>
        <taxon>Agaricomycetes</taxon>
        <taxon>Agaricomycetidae</taxon>
        <taxon>Agaricales</taxon>
        <taxon>Marasmiineae</taxon>
        <taxon>Mycenaceae</taxon>
        <taxon>Mycena</taxon>
    </lineage>
</organism>
<gene>
    <name evidence="1" type="ORF">B0H16DRAFT_1465110</name>
</gene>
<dbReference type="AlphaFoldDB" id="A0AAD7IC95"/>
<evidence type="ECO:0000313" key="2">
    <source>
        <dbReference type="Proteomes" id="UP001215598"/>
    </source>
</evidence>
<name>A0AAD7IC95_9AGAR</name>
<proteinExistence type="predicted"/>
<dbReference type="EMBL" id="JARKIB010000105">
    <property type="protein sequence ID" value="KAJ7739878.1"/>
    <property type="molecule type" value="Genomic_DNA"/>
</dbReference>
<reference evidence="1" key="1">
    <citation type="submission" date="2023-03" db="EMBL/GenBank/DDBJ databases">
        <title>Massive genome expansion in bonnet fungi (Mycena s.s.) driven by repeated elements and novel gene families across ecological guilds.</title>
        <authorList>
            <consortium name="Lawrence Berkeley National Laboratory"/>
            <person name="Harder C.B."/>
            <person name="Miyauchi S."/>
            <person name="Viragh M."/>
            <person name="Kuo A."/>
            <person name="Thoen E."/>
            <person name="Andreopoulos B."/>
            <person name="Lu D."/>
            <person name="Skrede I."/>
            <person name="Drula E."/>
            <person name="Henrissat B."/>
            <person name="Morin E."/>
            <person name="Kohler A."/>
            <person name="Barry K."/>
            <person name="LaButti K."/>
            <person name="Morin E."/>
            <person name="Salamov A."/>
            <person name="Lipzen A."/>
            <person name="Mereny Z."/>
            <person name="Hegedus B."/>
            <person name="Baldrian P."/>
            <person name="Stursova M."/>
            <person name="Weitz H."/>
            <person name="Taylor A."/>
            <person name="Grigoriev I.V."/>
            <person name="Nagy L.G."/>
            <person name="Martin F."/>
            <person name="Kauserud H."/>
        </authorList>
    </citation>
    <scope>NUCLEOTIDE SEQUENCE</scope>
    <source>
        <strain evidence="1">CBHHK182m</strain>
    </source>
</reference>
<comment type="caution">
    <text evidence="1">The sequence shown here is derived from an EMBL/GenBank/DDBJ whole genome shotgun (WGS) entry which is preliminary data.</text>
</comment>